<protein>
    <submittedName>
        <fullName evidence="12">Putative premnaspirodiene oxygenase</fullName>
        <ecNumber evidence="12">1.14.14.151</ecNumber>
    </submittedName>
</protein>
<evidence type="ECO:0000256" key="3">
    <source>
        <dbReference type="ARBA" id="ARBA00022617"/>
    </source>
</evidence>
<dbReference type="GO" id="GO:0020037">
    <property type="term" value="F:heme binding"/>
    <property type="evidence" value="ECO:0007669"/>
    <property type="project" value="InterPro"/>
</dbReference>
<dbReference type="GO" id="GO:0005506">
    <property type="term" value="F:iron ion binding"/>
    <property type="evidence" value="ECO:0007669"/>
    <property type="project" value="InterPro"/>
</dbReference>
<keyword evidence="10 11" id="KW-0472">Membrane</keyword>
<dbReference type="AlphaFoldDB" id="A0A2P6R510"/>
<evidence type="ECO:0000256" key="6">
    <source>
        <dbReference type="ARBA" id="ARBA00022989"/>
    </source>
</evidence>
<reference evidence="12 13" key="1">
    <citation type="journal article" date="2018" name="Nat. Genet.">
        <title>The Rosa genome provides new insights in the design of modern roses.</title>
        <authorList>
            <person name="Bendahmane M."/>
        </authorList>
    </citation>
    <scope>NUCLEOTIDE SEQUENCE [LARGE SCALE GENOMIC DNA]</scope>
    <source>
        <strain evidence="13">cv. Old Blush</strain>
    </source>
</reference>
<keyword evidence="4 11" id="KW-0812">Transmembrane</keyword>
<dbReference type="InterPro" id="IPR036396">
    <property type="entry name" value="Cyt_P450_sf"/>
</dbReference>
<evidence type="ECO:0000256" key="9">
    <source>
        <dbReference type="ARBA" id="ARBA00023033"/>
    </source>
</evidence>
<sequence>MFQIQIHSLNDLSLLTNILVFLVILNLLNWYWKKTSTSSHTSSSLRLPPGPRKLPLIGNLHQLALVGSLPHHFLRDLANKYGPMMHLKLGQVSAIVISSPELANQVLKVHEASAFSNRPTFLAKEVLSYNCSGIISSPCNDYWREMRKICVLELLSAKRVQSFVSLREEDIWNLVQSISHLSQSFNLSEMIFSMINNITARAALGKKMHTSTRIHIIDP</sequence>
<dbReference type="PANTHER" id="PTHR47955:SF9">
    <property type="entry name" value="PREMNASPIRODIENE OXYGENASE-LIKE"/>
    <property type="match status" value="1"/>
</dbReference>
<proteinExistence type="inferred from homology"/>
<dbReference type="PANTHER" id="PTHR47955">
    <property type="entry name" value="CYTOCHROME P450 FAMILY 71 PROTEIN"/>
    <property type="match status" value="1"/>
</dbReference>
<dbReference type="SUPFAM" id="SSF48264">
    <property type="entry name" value="Cytochrome P450"/>
    <property type="match status" value="1"/>
</dbReference>
<dbReference type="GO" id="GO:0016705">
    <property type="term" value="F:oxidoreductase activity, acting on paired donors, with incorporation or reduction of molecular oxygen"/>
    <property type="evidence" value="ECO:0007669"/>
    <property type="project" value="InterPro"/>
</dbReference>
<keyword evidence="7 12" id="KW-0560">Oxidoreductase</keyword>
<dbReference type="Gene3D" id="1.10.630.10">
    <property type="entry name" value="Cytochrome P450"/>
    <property type="match status" value="1"/>
</dbReference>
<evidence type="ECO:0000313" key="13">
    <source>
        <dbReference type="Proteomes" id="UP000238479"/>
    </source>
</evidence>
<dbReference type="GO" id="GO:0004497">
    <property type="term" value="F:monooxygenase activity"/>
    <property type="evidence" value="ECO:0007669"/>
    <property type="project" value="UniProtKB-KW"/>
</dbReference>
<keyword evidence="8" id="KW-0408">Iron</keyword>
<evidence type="ECO:0000256" key="7">
    <source>
        <dbReference type="ARBA" id="ARBA00023002"/>
    </source>
</evidence>
<comment type="similarity">
    <text evidence="2">Belongs to the cytochrome P450 family.</text>
</comment>
<keyword evidence="6 11" id="KW-1133">Transmembrane helix</keyword>
<evidence type="ECO:0000256" key="10">
    <source>
        <dbReference type="ARBA" id="ARBA00023136"/>
    </source>
</evidence>
<evidence type="ECO:0000256" key="1">
    <source>
        <dbReference type="ARBA" id="ARBA00004370"/>
    </source>
</evidence>
<accession>A0A2P6R510</accession>
<feature type="transmembrane region" description="Helical" evidence="11">
    <location>
        <begin position="12"/>
        <end position="32"/>
    </location>
</feature>
<keyword evidence="9" id="KW-0503">Monooxygenase</keyword>
<evidence type="ECO:0000256" key="5">
    <source>
        <dbReference type="ARBA" id="ARBA00022723"/>
    </source>
</evidence>
<keyword evidence="13" id="KW-1185">Reference proteome</keyword>
<dbReference type="GO" id="GO:0016020">
    <property type="term" value="C:membrane"/>
    <property type="evidence" value="ECO:0007669"/>
    <property type="project" value="UniProtKB-SubCell"/>
</dbReference>
<dbReference type="Proteomes" id="UP000238479">
    <property type="component" value="Chromosome 3"/>
</dbReference>
<evidence type="ECO:0000256" key="8">
    <source>
        <dbReference type="ARBA" id="ARBA00023004"/>
    </source>
</evidence>
<dbReference type="InterPro" id="IPR001128">
    <property type="entry name" value="Cyt_P450"/>
</dbReference>
<dbReference type="OMA" id="TEDHVFC"/>
<evidence type="ECO:0000256" key="2">
    <source>
        <dbReference type="ARBA" id="ARBA00010617"/>
    </source>
</evidence>
<dbReference type="EMBL" id="PDCK01000041">
    <property type="protein sequence ID" value="PRQ41525.1"/>
    <property type="molecule type" value="Genomic_DNA"/>
</dbReference>
<keyword evidence="3" id="KW-0349">Heme</keyword>
<dbReference type="Pfam" id="PF00067">
    <property type="entry name" value="p450"/>
    <property type="match status" value="1"/>
</dbReference>
<dbReference type="Gramene" id="PRQ41525">
    <property type="protein sequence ID" value="PRQ41525"/>
    <property type="gene ID" value="RchiOBHm_Chr3g0447791"/>
</dbReference>
<name>A0A2P6R510_ROSCH</name>
<evidence type="ECO:0000256" key="4">
    <source>
        <dbReference type="ARBA" id="ARBA00022692"/>
    </source>
</evidence>
<comment type="subcellular location">
    <subcellularLocation>
        <location evidence="1">Membrane</location>
    </subcellularLocation>
</comment>
<organism evidence="12 13">
    <name type="scientific">Rosa chinensis</name>
    <name type="common">China rose</name>
    <dbReference type="NCBI Taxonomy" id="74649"/>
    <lineage>
        <taxon>Eukaryota</taxon>
        <taxon>Viridiplantae</taxon>
        <taxon>Streptophyta</taxon>
        <taxon>Embryophyta</taxon>
        <taxon>Tracheophyta</taxon>
        <taxon>Spermatophyta</taxon>
        <taxon>Magnoliopsida</taxon>
        <taxon>eudicotyledons</taxon>
        <taxon>Gunneridae</taxon>
        <taxon>Pentapetalae</taxon>
        <taxon>rosids</taxon>
        <taxon>fabids</taxon>
        <taxon>Rosales</taxon>
        <taxon>Rosaceae</taxon>
        <taxon>Rosoideae</taxon>
        <taxon>Rosoideae incertae sedis</taxon>
        <taxon>Rosa</taxon>
    </lineage>
</organism>
<keyword evidence="5" id="KW-0479">Metal-binding</keyword>
<evidence type="ECO:0000313" key="12">
    <source>
        <dbReference type="EMBL" id="PRQ41525.1"/>
    </source>
</evidence>
<dbReference type="EC" id="1.14.14.151" evidence="12"/>
<gene>
    <name evidence="12" type="ORF">RchiOBHm_Chr3g0447791</name>
</gene>
<comment type="caution">
    <text evidence="12">The sequence shown here is derived from an EMBL/GenBank/DDBJ whole genome shotgun (WGS) entry which is preliminary data.</text>
</comment>
<evidence type="ECO:0000256" key="11">
    <source>
        <dbReference type="SAM" id="Phobius"/>
    </source>
</evidence>